<keyword evidence="3" id="KW-1185">Reference proteome</keyword>
<sequence>MSNRSDIPFVEQMGEYYEGMPADWPMMPATPYVGCYSPDFAEPLAEPGMLMPLGVLGSSFHPGPEFGYHSQGYYADAHQHIINDPLSATVGLGISAPFPDNFPRSLAPSPDVYAPGPSGVQHGVTEAPSQSPQGSPQGSPAKRARHQSSDTSSSEQPSNAPINIAPNPEGVRRMEQDRQNVQPSSHVLPKPRAPGRGRRDPRAEYEDAFVEDLRDKKKAWKVVRLEFEEKFQKEASESRLQMRLHRRYRERKVRWATSDIELLLDAHRNWANDKFQYLSDKMKELGGTRWYSADQCRNQLRLIEAKEQHDRGSESPSVMSEPTPVTPAPVAPAPTVSRKRRRASDS</sequence>
<name>W6QC20_PENRF</name>
<feature type="compositionally biased region" description="Low complexity" evidence="1">
    <location>
        <begin position="149"/>
        <end position="168"/>
    </location>
</feature>
<dbReference type="EMBL" id="HG792017">
    <property type="protein sequence ID" value="CDM33611.1"/>
    <property type="molecule type" value="Genomic_DNA"/>
</dbReference>
<dbReference type="OrthoDB" id="5421421at2759"/>
<dbReference type="Proteomes" id="UP000030686">
    <property type="component" value="Unassembled WGS sequence"/>
</dbReference>
<dbReference type="STRING" id="1365484.W6QC20"/>
<dbReference type="OMA" id="HSQEFHY"/>
<feature type="compositionally biased region" description="Basic residues" evidence="1">
    <location>
        <begin position="337"/>
        <end position="346"/>
    </location>
</feature>
<dbReference type="AlphaFoldDB" id="W6QC20"/>
<feature type="compositionally biased region" description="Basic and acidic residues" evidence="1">
    <location>
        <begin position="303"/>
        <end position="313"/>
    </location>
</feature>
<gene>
    <name evidence="2" type="ORF">PROQFM164_S03g000335</name>
</gene>
<organism evidence="2 3">
    <name type="scientific">Penicillium roqueforti (strain FM164)</name>
    <dbReference type="NCBI Taxonomy" id="1365484"/>
    <lineage>
        <taxon>Eukaryota</taxon>
        <taxon>Fungi</taxon>
        <taxon>Dikarya</taxon>
        <taxon>Ascomycota</taxon>
        <taxon>Pezizomycotina</taxon>
        <taxon>Eurotiomycetes</taxon>
        <taxon>Eurotiomycetidae</taxon>
        <taxon>Eurotiales</taxon>
        <taxon>Aspergillaceae</taxon>
        <taxon>Penicillium</taxon>
    </lineage>
</organism>
<reference evidence="2" key="1">
    <citation type="journal article" date="2014" name="Nat. Commun.">
        <title>Multiple recent horizontal transfers of a large genomic region in cheese making fungi.</title>
        <authorList>
            <person name="Cheeseman K."/>
            <person name="Ropars J."/>
            <person name="Renault P."/>
            <person name="Dupont J."/>
            <person name="Gouzy J."/>
            <person name="Branca A."/>
            <person name="Abraham A.L."/>
            <person name="Ceppi M."/>
            <person name="Conseiller E."/>
            <person name="Debuchy R."/>
            <person name="Malagnac F."/>
            <person name="Goarin A."/>
            <person name="Silar P."/>
            <person name="Lacoste S."/>
            <person name="Sallet E."/>
            <person name="Bensimon A."/>
            <person name="Giraud T."/>
            <person name="Brygoo Y."/>
        </authorList>
    </citation>
    <scope>NUCLEOTIDE SEQUENCE [LARGE SCALE GENOMIC DNA]</scope>
    <source>
        <strain evidence="2">FM164</strain>
    </source>
</reference>
<feature type="region of interest" description="Disordered" evidence="1">
    <location>
        <begin position="106"/>
        <end position="202"/>
    </location>
</feature>
<protein>
    <submittedName>
        <fullName evidence="2">Genomic scaffold, ProqFM164S03</fullName>
    </submittedName>
</protein>
<accession>W6QC20</accession>
<evidence type="ECO:0000256" key="1">
    <source>
        <dbReference type="SAM" id="MobiDB-lite"/>
    </source>
</evidence>
<evidence type="ECO:0000313" key="3">
    <source>
        <dbReference type="Proteomes" id="UP000030686"/>
    </source>
</evidence>
<evidence type="ECO:0000313" key="2">
    <source>
        <dbReference type="EMBL" id="CDM33611.1"/>
    </source>
</evidence>
<feature type="compositionally biased region" description="Low complexity" evidence="1">
    <location>
        <begin position="128"/>
        <end position="140"/>
    </location>
</feature>
<proteinExistence type="predicted"/>
<feature type="region of interest" description="Disordered" evidence="1">
    <location>
        <begin position="303"/>
        <end position="346"/>
    </location>
</feature>